<dbReference type="Gene3D" id="3.40.47.10">
    <property type="match status" value="1"/>
</dbReference>
<dbReference type="AlphaFoldDB" id="A0A497JHJ8"/>
<dbReference type="EMBL" id="QMWP01000050">
    <property type="protein sequence ID" value="RLG70565.1"/>
    <property type="molecule type" value="Genomic_DNA"/>
</dbReference>
<dbReference type="PANTHER" id="PTHR42870:SF6">
    <property type="entry name" value="ACETYL-COA C-ACYLTRANSFERASE"/>
    <property type="match status" value="1"/>
</dbReference>
<dbReference type="GO" id="GO:0008299">
    <property type="term" value="P:isoprenoid biosynthetic process"/>
    <property type="evidence" value="ECO:0007669"/>
    <property type="project" value="UniProtKB-KW"/>
</dbReference>
<evidence type="ECO:0000259" key="3">
    <source>
        <dbReference type="Pfam" id="PF22691"/>
    </source>
</evidence>
<dbReference type="NCBIfam" id="NF004720">
    <property type="entry name" value="PRK06064.1"/>
    <property type="match status" value="1"/>
</dbReference>
<dbReference type="GO" id="GO:0016747">
    <property type="term" value="F:acyltransferase activity, transferring groups other than amino-acyl groups"/>
    <property type="evidence" value="ECO:0007669"/>
    <property type="project" value="InterPro"/>
</dbReference>
<gene>
    <name evidence="4" type="ORF">DRO04_01680</name>
</gene>
<organism evidence="4 5">
    <name type="scientific">Candidatus Iainarchaeum sp</name>
    <dbReference type="NCBI Taxonomy" id="3101447"/>
    <lineage>
        <taxon>Archaea</taxon>
        <taxon>Candidatus Iainarchaeota</taxon>
        <taxon>Candidatus Iainarchaeia</taxon>
        <taxon>Candidatus Iainarchaeales</taxon>
        <taxon>Candidatus Iainarchaeaceae</taxon>
        <taxon>Candidatus Iainarchaeum</taxon>
    </lineage>
</organism>
<keyword evidence="1" id="KW-0414">Isoprene biosynthesis</keyword>
<dbReference type="InterPro" id="IPR020616">
    <property type="entry name" value="Thiolase_N"/>
</dbReference>
<comment type="caution">
    <text evidence="4">The sequence shown here is derived from an EMBL/GenBank/DDBJ whole genome shotgun (WGS) entry which is preliminary data.</text>
</comment>
<dbReference type="SUPFAM" id="SSF53901">
    <property type="entry name" value="Thiolase-like"/>
    <property type="match status" value="1"/>
</dbReference>
<accession>A0A497JHJ8</accession>
<dbReference type="CDD" id="cd00829">
    <property type="entry name" value="SCP-x_thiolase"/>
    <property type="match status" value="1"/>
</dbReference>
<reference evidence="4 5" key="1">
    <citation type="submission" date="2018-06" db="EMBL/GenBank/DDBJ databases">
        <title>Extensive metabolic versatility and redundancy in microbially diverse, dynamic hydrothermal sediments.</title>
        <authorList>
            <person name="Dombrowski N."/>
            <person name="Teske A."/>
            <person name="Baker B.J."/>
        </authorList>
    </citation>
    <scope>NUCLEOTIDE SEQUENCE [LARGE SCALE GENOMIC DNA]</scope>
    <source>
        <strain evidence="4">B51_G17</strain>
    </source>
</reference>
<dbReference type="InterPro" id="IPR016039">
    <property type="entry name" value="Thiolase-like"/>
</dbReference>
<evidence type="ECO:0000256" key="1">
    <source>
        <dbReference type="ARBA" id="ARBA00023229"/>
    </source>
</evidence>
<proteinExistence type="predicted"/>
<evidence type="ECO:0000313" key="4">
    <source>
        <dbReference type="EMBL" id="RLG70565.1"/>
    </source>
</evidence>
<dbReference type="InterPro" id="IPR055140">
    <property type="entry name" value="Thiolase_C_2"/>
</dbReference>
<dbReference type="Pfam" id="PF00108">
    <property type="entry name" value="Thiolase_N"/>
    <property type="match status" value="1"/>
</dbReference>
<protein>
    <submittedName>
        <fullName evidence="4">Thiolase domain-containing protein</fullName>
    </submittedName>
</protein>
<sequence>MKALAAIIGIGITKFGEHWNKGIKELLAEAQLKALEDSGISEKDIQQIYVANMCADSLSGQLHLGSIASQILGINVPSYRVEAACASGGVAINAAINALRHKDIVLVSGVEKMTDVDTAKVTTALMGAGNEEWEEFHGATFPALYALMANAYMHEFGFAEEKFREILSKIAVKNHKHASKNPFAQFPREITLQQANNASIVAYPLRLFDCSPISDGAAALVLCKPELAKKFCDNPVYVVASAVATDTLALAERESLTSLKATRLAANDALNQAGISIKDINVFEVHDCFTIAELIAMEDLGIAERGKASKLIEEEQTYYDASIPINPSGGLKAFGHAVGATGIKQAVELTKQLRNEAYCQVENAEFALSHNVGGSGGTAAVHIYARRLL</sequence>
<evidence type="ECO:0000313" key="5">
    <source>
        <dbReference type="Proteomes" id="UP000278031"/>
    </source>
</evidence>
<dbReference type="PIRSF" id="PIRSF000429">
    <property type="entry name" value="Ac-CoA_Ac_transf"/>
    <property type="match status" value="1"/>
</dbReference>
<feature type="domain" description="Thiolase C-terminal" evidence="3">
    <location>
        <begin position="243"/>
        <end position="386"/>
    </location>
</feature>
<dbReference type="PANTHER" id="PTHR42870">
    <property type="entry name" value="ACETYL-COA C-ACETYLTRANSFERASE"/>
    <property type="match status" value="1"/>
</dbReference>
<name>A0A497JHJ8_9ARCH</name>
<dbReference type="Proteomes" id="UP000278031">
    <property type="component" value="Unassembled WGS sequence"/>
</dbReference>
<evidence type="ECO:0000259" key="2">
    <source>
        <dbReference type="Pfam" id="PF00108"/>
    </source>
</evidence>
<feature type="domain" description="Thiolase N-terminal" evidence="2">
    <location>
        <begin position="6"/>
        <end position="224"/>
    </location>
</feature>
<dbReference type="Pfam" id="PF22691">
    <property type="entry name" value="Thiolase_C_1"/>
    <property type="match status" value="1"/>
</dbReference>
<dbReference type="InterPro" id="IPR002155">
    <property type="entry name" value="Thiolase"/>
</dbReference>